<proteinExistence type="predicted"/>
<protein>
    <submittedName>
        <fullName evidence="3">DUF302 domain-containing protein</fullName>
    </submittedName>
</protein>
<feature type="signal peptide" evidence="1">
    <location>
        <begin position="1"/>
        <end position="19"/>
    </location>
</feature>
<dbReference type="PANTHER" id="PTHR38342">
    <property type="entry name" value="SLR5037 PROTEIN"/>
    <property type="match status" value="1"/>
</dbReference>
<dbReference type="PANTHER" id="PTHR38342:SF2">
    <property type="entry name" value="INNER MEMBRANE OR EXPORTED"/>
    <property type="match status" value="1"/>
</dbReference>
<accession>A0ABZ3F1Z3</accession>
<feature type="domain" description="DUF302" evidence="2">
    <location>
        <begin position="51"/>
        <end position="112"/>
    </location>
</feature>
<organism evidence="3 4">
    <name type="scientific">Helicobacter mastomyrinus</name>
    <dbReference type="NCBI Taxonomy" id="287948"/>
    <lineage>
        <taxon>Bacteria</taxon>
        <taxon>Pseudomonadati</taxon>
        <taxon>Campylobacterota</taxon>
        <taxon>Epsilonproteobacteria</taxon>
        <taxon>Campylobacterales</taxon>
        <taxon>Helicobacteraceae</taxon>
        <taxon>Helicobacter</taxon>
    </lineage>
</organism>
<dbReference type="Pfam" id="PF03625">
    <property type="entry name" value="DUF302"/>
    <property type="match status" value="1"/>
</dbReference>
<dbReference type="InterPro" id="IPR005180">
    <property type="entry name" value="DUF302"/>
</dbReference>
<dbReference type="EMBL" id="CP145316">
    <property type="protein sequence ID" value="XAM17158.1"/>
    <property type="molecule type" value="Genomic_DNA"/>
</dbReference>
<evidence type="ECO:0000259" key="2">
    <source>
        <dbReference type="Pfam" id="PF03625"/>
    </source>
</evidence>
<dbReference type="SUPFAM" id="SSF103247">
    <property type="entry name" value="TT1751-like"/>
    <property type="match status" value="1"/>
</dbReference>
<keyword evidence="4" id="KW-1185">Reference proteome</keyword>
<gene>
    <name evidence="3" type="ORF">V3I05_05545</name>
</gene>
<evidence type="ECO:0000313" key="4">
    <source>
        <dbReference type="Proteomes" id="UP001434737"/>
    </source>
</evidence>
<dbReference type="Proteomes" id="UP001434737">
    <property type="component" value="Chromosome"/>
</dbReference>
<dbReference type="InterPro" id="IPR035923">
    <property type="entry name" value="TT1751-like_sf"/>
</dbReference>
<evidence type="ECO:0000256" key="1">
    <source>
        <dbReference type="SAM" id="SignalP"/>
    </source>
</evidence>
<dbReference type="Gene3D" id="3.30.310.70">
    <property type="entry name" value="TT1751-like domain"/>
    <property type="match status" value="1"/>
</dbReference>
<evidence type="ECO:0000313" key="3">
    <source>
        <dbReference type="EMBL" id="XAM17158.1"/>
    </source>
</evidence>
<sequence length="148" mass="16680">MNIVRFIAFLMMIASISNALEMTKSQYDFETTISNAYVFLTQKDIPIFAEFNHAKNAKDAGLPLNRTKVIVFGNPKVGTLLMQENQQIGIELPLKIIVWEDSGHNVFVASTDINEIAKRYGITNRAIVDNIAQLLANIIHYSTKQRAH</sequence>
<keyword evidence="1" id="KW-0732">Signal</keyword>
<feature type="chain" id="PRO_5046882519" evidence="1">
    <location>
        <begin position="20"/>
        <end position="148"/>
    </location>
</feature>
<name>A0ABZ3F1Z3_9HELI</name>
<dbReference type="CDD" id="cd14797">
    <property type="entry name" value="DUF302"/>
    <property type="match status" value="1"/>
</dbReference>
<reference evidence="3 4" key="1">
    <citation type="submission" date="2024-02" db="EMBL/GenBank/DDBJ databases">
        <title>Genome and pathogenicity analysis of Helicobacter mastomyrinus isolated from mice.</title>
        <authorList>
            <person name="Zhu L."/>
        </authorList>
    </citation>
    <scope>NUCLEOTIDE SEQUENCE [LARGE SCALE GENOMIC DNA]</scope>
    <source>
        <strain evidence="3 4">Hm-17</strain>
    </source>
</reference>
<dbReference type="RefSeq" id="WP_295700196.1">
    <property type="nucleotide sequence ID" value="NZ_CP145316.1"/>
</dbReference>